<evidence type="ECO:0000256" key="1">
    <source>
        <dbReference type="SAM" id="MobiDB-lite"/>
    </source>
</evidence>
<sequence>MLHEAKLAELDEYGRLEQERVIKECTTGIWEGLEGNLELQKYSHVMRGIMNAISKDDIAKMTELPEEKTEEDEEEDDEHAEDDEDDEGGEEDVDMAGA</sequence>
<proteinExistence type="predicted"/>
<organism evidence="2 3">
    <name type="scientific">Aulographum hederae CBS 113979</name>
    <dbReference type="NCBI Taxonomy" id="1176131"/>
    <lineage>
        <taxon>Eukaryota</taxon>
        <taxon>Fungi</taxon>
        <taxon>Dikarya</taxon>
        <taxon>Ascomycota</taxon>
        <taxon>Pezizomycotina</taxon>
        <taxon>Dothideomycetes</taxon>
        <taxon>Pleosporomycetidae</taxon>
        <taxon>Aulographales</taxon>
        <taxon>Aulographaceae</taxon>
    </lineage>
</organism>
<keyword evidence="3" id="KW-1185">Reference proteome</keyword>
<accession>A0A6G1GPG1</accession>
<dbReference type="EMBL" id="ML977182">
    <property type="protein sequence ID" value="KAF1982628.1"/>
    <property type="molecule type" value="Genomic_DNA"/>
</dbReference>
<evidence type="ECO:0000313" key="2">
    <source>
        <dbReference type="EMBL" id="KAF1982628.1"/>
    </source>
</evidence>
<name>A0A6G1GPG1_9PEZI</name>
<gene>
    <name evidence="2" type="ORF">K402DRAFT_397349</name>
</gene>
<dbReference type="Proteomes" id="UP000800041">
    <property type="component" value="Unassembled WGS sequence"/>
</dbReference>
<feature type="region of interest" description="Disordered" evidence="1">
    <location>
        <begin position="57"/>
        <end position="98"/>
    </location>
</feature>
<feature type="compositionally biased region" description="Acidic residues" evidence="1">
    <location>
        <begin position="68"/>
        <end position="98"/>
    </location>
</feature>
<dbReference type="AlphaFoldDB" id="A0A6G1GPG1"/>
<protein>
    <submittedName>
        <fullName evidence="2">Uncharacterized protein</fullName>
    </submittedName>
</protein>
<reference evidence="2" key="1">
    <citation type="journal article" date="2020" name="Stud. Mycol.">
        <title>101 Dothideomycetes genomes: a test case for predicting lifestyles and emergence of pathogens.</title>
        <authorList>
            <person name="Haridas S."/>
            <person name="Albert R."/>
            <person name="Binder M."/>
            <person name="Bloem J."/>
            <person name="Labutti K."/>
            <person name="Salamov A."/>
            <person name="Andreopoulos B."/>
            <person name="Baker S."/>
            <person name="Barry K."/>
            <person name="Bills G."/>
            <person name="Bluhm B."/>
            <person name="Cannon C."/>
            <person name="Castanera R."/>
            <person name="Culley D."/>
            <person name="Daum C."/>
            <person name="Ezra D."/>
            <person name="Gonzalez J."/>
            <person name="Henrissat B."/>
            <person name="Kuo A."/>
            <person name="Liang C."/>
            <person name="Lipzen A."/>
            <person name="Lutzoni F."/>
            <person name="Magnuson J."/>
            <person name="Mondo S."/>
            <person name="Nolan M."/>
            <person name="Ohm R."/>
            <person name="Pangilinan J."/>
            <person name="Park H.-J."/>
            <person name="Ramirez L."/>
            <person name="Alfaro M."/>
            <person name="Sun H."/>
            <person name="Tritt A."/>
            <person name="Yoshinaga Y."/>
            <person name="Zwiers L.-H."/>
            <person name="Turgeon B."/>
            <person name="Goodwin S."/>
            <person name="Spatafora J."/>
            <person name="Crous P."/>
            <person name="Grigoriev I."/>
        </authorList>
    </citation>
    <scope>NUCLEOTIDE SEQUENCE</scope>
    <source>
        <strain evidence="2">CBS 113979</strain>
    </source>
</reference>
<feature type="compositionally biased region" description="Basic and acidic residues" evidence="1">
    <location>
        <begin position="57"/>
        <end position="67"/>
    </location>
</feature>
<evidence type="ECO:0000313" key="3">
    <source>
        <dbReference type="Proteomes" id="UP000800041"/>
    </source>
</evidence>